<dbReference type="AlphaFoldDB" id="E5XUR0"/>
<dbReference type="Pfam" id="PF14032">
    <property type="entry name" value="PknH_C"/>
    <property type="match status" value="1"/>
</dbReference>
<dbReference type="HOGENOM" id="CLU_1184390_0_0_11"/>
<feature type="region of interest" description="Disordered" evidence="1">
    <location>
        <begin position="46"/>
        <end position="69"/>
    </location>
</feature>
<dbReference type="InterPro" id="IPR026954">
    <property type="entry name" value="PknH-like_Extracell"/>
</dbReference>
<name>E5XUR0_SEGRC</name>
<evidence type="ECO:0000313" key="3">
    <source>
        <dbReference type="EMBL" id="EFV11898.2"/>
    </source>
</evidence>
<gene>
    <name evidence="3" type="ORF">HMPREF9336_03232</name>
</gene>
<proteinExistence type="predicted"/>
<evidence type="ECO:0000259" key="2">
    <source>
        <dbReference type="Pfam" id="PF14032"/>
    </source>
</evidence>
<evidence type="ECO:0000313" key="4">
    <source>
        <dbReference type="Proteomes" id="UP000004816"/>
    </source>
</evidence>
<evidence type="ECO:0000256" key="1">
    <source>
        <dbReference type="SAM" id="MobiDB-lite"/>
    </source>
</evidence>
<feature type="compositionally biased region" description="Low complexity" evidence="1">
    <location>
        <begin position="1"/>
        <end position="18"/>
    </location>
</feature>
<comment type="caution">
    <text evidence="3">The sequence shown here is derived from an EMBL/GenBank/DDBJ whole genome shotgun (WGS) entry which is preliminary data.</text>
</comment>
<protein>
    <recommendedName>
        <fullName evidence="2">PknH-like extracellular domain-containing protein</fullName>
    </recommendedName>
</protein>
<dbReference type="STRING" id="679197.HMPREF9336_03232"/>
<reference evidence="3 4" key="1">
    <citation type="journal article" date="2011" name="Stand. Genomic Sci.">
        <title>High quality draft genome sequence of Segniliparus rugosus CDC 945(T)= (ATCC BAA-974(T)).</title>
        <authorList>
            <person name="Earl A.M."/>
            <person name="Desjardins C.A."/>
            <person name="Fitzgerald M.G."/>
            <person name="Arachchi H.M."/>
            <person name="Zeng Q."/>
            <person name="Mehta T."/>
            <person name="Griggs A."/>
            <person name="Birren B.W."/>
            <person name="Toney N.C."/>
            <person name="Carr J."/>
            <person name="Posey J."/>
            <person name="Butler W.R."/>
        </authorList>
    </citation>
    <scope>NUCLEOTIDE SEQUENCE [LARGE SCALE GENOMIC DNA]</scope>
    <source>
        <strain evidence="4">ATCC BAA-974 / DSM 45345 / CCUG 50838 / CIP 108380 / JCM 13579 / CDC 945</strain>
    </source>
</reference>
<organism evidence="3 4">
    <name type="scientific">Segniliparus rugosus (strain ATCC BAA-974 / DSM 45345 / CCUG 50838 / CIP 108380 / JCM 13579 / CDC 945)</name>
    <dbReference type="NCBI Taxonomy" id="679197"/>
    <lineage>
        <taxon>Bacteria</taxon>
        <taxon>Bacillati</taxon>
        <taxon>Actinomycetota</taxon>
        <taxon>Actinomycetes</taxon>
        <taxon>Mycobacteriales</taxon>
        <taxon>Segniliparaceae</taxon>
        <taxon>Segniliparus</taxon>
    </lineage>
</organism>
<dbReference type="RefSeq" id="WP_021029896.1">
    <property type="nucleotide sequence ID" value="NZ_KI391953.1"/>
</dbReference>
<accession>E5XUR0</accession>
<keyword evidence="4" id="KW-1185">Reference proteome</keyword>
<feature type="region of interest" description="Disordered" evidence="1">
    <location>
        <begin position="1"/>
        <end position="26"/>
    </location>
</feature>
<dbReference type="Gene3D" id="3.40.1000.70">
    <property type="entry name" value="PknH-like extracellular domain"/>
    <property type="match status" value="1"/>
</dbReference>
<dbReference type="EMBL" id="ACZI02000001">
    <property type="protein sequence ID" value="EFV11898.2"/>
    <property type="molecule type" value="Genomic_DNA"/>
</dbReference>
<dbReference type="Proteomes" id="UP000004816">
    <property type="component" value="Unassembled WGS sequence"/>
</dbReference>
<dbReference type="InterPro" id="IPR038232">
    <property type="entry name" value="PknH-like_Extracell_sf"/>
</dbReference>
<sequence>MTTVPAATAASTVAVAPPSATPPPALSANQIVLSLDDLNTLTSEAKYRGGSDLADSKSPLPAGGQVDPPQCAPALRGLQNKSVAGGNATSFRALEAVTVGDPALPEEKRRKDDFVQVVAVYPSEASARAVFDALAKGVGACGNQRVANVEPGDTAKTEYTVKVEQAFREGADEPAKVRWSQHQAGWGQNQQCVLEARLVRSVVLQDIECGVGTDKAPIGQLLSQALDKSAGRVP</sequence>
<feature type="domain" description="PknH-like extracellular" evidence="2">
    <location>
        <begin position="29"/>
        <end position="228"/>
    </location>
</feature>